<evidence type="ECO:0000313" key="1">
    <source>
        <dbReference type="EMBL" id="KAJ3549416.1"/>
    </source>
</evidence>
<sequence length="1020" mass="111711">MIPHEQMGLHRIAKLSADGEQACRFQTLVVIQPEEEARAGSHRLLGKLQERDVMKWSSSYGLVLEVQLGHPHSIVTASFDSRLIETSAVQHLLERLEYVLLNQLGGGPSKTLGDVQVATPEDLKIIWKWNKSVDEPVDMCIHEMMQRNALENPEGLAISAWDGELTYRQLDNLSARLATHLTKLNVSSEVMVPCCFEKSMWTTVAMMGVLKAGGAFVLLDPSLPQERLENIVAQVDARIILASEDAKPLAFRLAKGVVTINAASLSSLPEAPMNTPSIDSSSAAYVLFTSGSTGTPKGVVVTHSNVASTAPRYIEALNYTSQSRIYDFASYSFGAALSNTFAALITGGCLCVPSEDERRRNLAGSITALRATDVLLTPSVADSLSPEEVPTLRNLVLGGEAVRSQDVTKWWGQVQVRTAYGSSECTTIGVINRQPNSPEDAVSIGFGVGQTTWVVDPDNHNRLLPPGAIGELLLEGPAVARGYLGDAEKTAAAFIRDPEWLVRGGRRGRLYKSGDLVRYRSDGSLEVLGRKDAQVKIRGQRVELGEVEYWVRETTPRASQVVVEVITPQGPNGRPMLAAFLTLFADPAVDSNQDARLLPIDSHVEAVLNRHLPTFMVPSVFISVAALPMTPSGKISRRQLRAIGSAFSIKDIAQSCRATQGPKPQPVSVIGLGLQRIWAEALNLELEDVGLDDSFFQLGGDSISAVKIANEARRGGIELLVADIFKHRTLRLIARNSRQSHTIHAASEEIVPFALLGDGVDVTAFQRYVARQCDVEPSVVQDAYPCTPLQEGLVSLAIKRPGDYTMQAVIELSSTVDVNNFKRAWEATVRAAAILRTRIIQDETLGLLQVTLDRGIDWTEAIGLENYLQADRTRPLELSLPLTRFALVKDTQDRNLPKWFVWTMHHALYDGWSLPLLLDSFNTAYLGQTIPKEPDVRSFVKYMLSQISSRQASDYWRAALSDCESALFPPVPSSISSLTATDFIHHTVSRSKLSTLDMTPSALVRAAWGLVVSRMTNSET</sequence>
<comment type="caution">
    <text evidence="1">The sequence shown here is derived from an EMBL/GenBank/DDBJ whole genome shotgun (WGS) entry which is preliminary data.</text>
</comment>
<evidence type="ECO:0000313" key="2">
    <source>
        <dbReference type="Proteomes" id="UP001148629"/>
    </source>
</evidence>
<gene>
    <name evidence="1" type="ORF">NM208_g510</name>
</gene>
<keyword evidence="2" id="KW-1185">Reference proteome</keyword>
<proteinExistence type="predicted"/>
<protein>
    <submittedName>
        <fullName evidence="1">Uncharacterized protein</fullName>
    </submittedName>
</protein>
<dbReference type="EMBL" id="JANRMS010000023">
    <property type="protein sequence ID" value="KAJ3549416.1"/>
    <property type="molecule type" value="Genomic_DNA"/>
</dbReference>
<name>A0ACC1SZC3_9HYPO</name>
<accession>A0ACC1SZC3</accession>
<dbReference type="Proteomes" id="UP001148629">
    <property type="component" value="Unassembled WGS sequence"/>
</dbReference>
<reference evidence="1" key="1">
    <citation type="submission" date="2022-08" db="EMBL/GenBank/DDBJ databases">
        <title>Genome Sequence of Fusarium decemcellulare.</title>
        <authorList>
            <person name="Buettner E."/>
        </authorList>
    </citation>
    <scope>NUCLEOTIDE SEQUENCE</scope>
    <source>
        <strain evidence="1">Babe19</strain>
    </source>
</reference>
<organism evidence="1 2">
    <name type="scientific">Fusarium decemcellulare</name>
    <dbReference type="NCBI Taxonomy" id="57161"/>
    <lineage>
        <taxon>Eukaryota</taxon>
        <taxon>Fungi</taxon>
        <taxon>Dikarya</taxon>
        <taxon>Ascomycota</taxon>
        <taxon>Pezizomycotina</taxon>
        <taxon>Sordariomycetes</taxon>
        <taxon>Hypocreomycetidae</taxon>
        <taxon>Hypocreales</taxon>
        <taxon>Nectriaceae</taxon>
        <taxon>Fusarium</taxon>
        <taxon>Fusarium decemcellulare species complex</taxon>
    </lineage>
</organism>